<keyword evidence="3" id="KW-1185">Reference proteome</keyword>
<evidence type="ECO:0000313" key="3">
    <source>
        <dbReference type="Proteomes" id="UP000765509"/>
    </source>
</evidence>
<feature type="compositionally biased region" description="Basic and acidic residues" evidence="1">
    <location>
        <begin position="61"/>
        <end position="82"/>
    </location>
</feature>
<evidence type="ECO:0000256" key="1">
    <source>
        <dbReference type="SAM" id="MobiDB-lite"/>
    </source>
</evidence>
<proteinExistence type="predicted"/>
<evidence type="ECO:0000313" key="2">
    <source>
        <dbReference type="EMBL" id="MBW0581208.1"/>
    </source>
</evidence>
<protein>
    <submittedName>
        <fullName evidence="2">Uncharacterized protein</fullName>
    </submittedName>
</protein>
<organism evidence="2 3">
    <name type="scientific">Austropuccinia psidii MF-1</name>
    <dbReference type="NCBI Taxonomy" id="1389203"/>
    <lineage>
        <taxon>Eukaryota</taxon>
        <taxon>Fungi</taxon>
        <taxon>Dikarya</taxon>
        <taxon>Basidiomycota</taxon>
        <taxon>Pucciniomycotina</taxon>
        <taxon>Pucciniomycetes</taxon>
        <taxon>Pucciniales</taxon>
        <taxon>Sphaerophragmiaceae</taxon>
        <taxon>Austropuccinia</taxon>
    </lineage>
</organism>
<dbReference type="Proteomes" id="UP000765509">
    <property type="component" value="Unassembled WGS sequence"/>
</dbReference>
<sequence>MKLENLEINIRTVHRDQYDLRRYSCGKVTPGITSHIPVRNAQTSRRIFQNSPFLTIPGSFQKEEKKRSKEQCPLQPKEEGERLNNAQVDGISTRGIQEQEIISPKNVVNSADTFKNLLLDIINETHTQSRLTPEPERNDLSSNTLWINMAKFKEWTYINMDLIEKYLK</sequence>
<comment type="caution">
    <text evidence="2">The sequence shown here is derived from an EMBL/GenBank/DDBJ whole genome shotgun (WGS) entry which is preliminary data.</text>
</comment>
<name>A0A9Q3Q0T2_9BASI</name>
<dbReference type="AlphaFoldDB" id="A0A9Q3Q0T2"/>
<dbReference type="OrthoDB" id="2157866at2759"/>
<reference evidence="2" key="1">
    <citation type="submission" date="2021-03" db="EMBL/GenBank/DDBJ databases">
        <title>Draft genome sequence of rust myrtle Austropuccinia psidii MF-1, a brazilian biotype.</title>
        <authorList>
            <person name="Quecine M.C."/>
            <person name="Pachon D.M.R."/>
            <person name="Bonatelli M.L."/>
            <person name="Correr F.H."/>
            <person name="Franceschini L.M."/>
            <person name="Leite T.F."/>
            <person name="Margarido G.R.A."/>
            <person name="Almeida C.A."/>
            <person name="Ferrarezi J.A."/>
            <person name="Labate C.A."/>
        </authorList>
    </citation>
    <scope>NUCLEOTIDE SEQUENCE</scope>
    <source>
        <strain evidence="2">MF-1</strain>
    </source>
</reference>
<dbReference type="EMBL" id="AVOT02109436">
    <property type="protein sequence ID" value="MBW0581208.1"/>
    <property type="molecule type" value="Genomic_DNA"/>
</dbReference>
<gene>
    <name evidence="2" type="ORF">O181_120923</name>
</gene>
<feature type="region of interest" description="Disordered" evidence="1">
    <location>
        <begin position="61"/>
        <end position="84"/>
    </location>
</feature>
<accession>A0A9Q3Q0T2</accession>